<sequence>MSARQVLQVGPLKPSLAQTLKDTYDAFVLPDGEERSAFLTEHGPEIRAVVTSGRTGVDAALMAALPNLGAVVNFGVGYDTTDVDEAARRGVVVSNTPDVLTDCVADTAVGLMIDTMRQFAAADRYVRAGQWSASGNFPLTRQVSNRRVGIIGLGRIGSAIAKRLSAFGCTIAYHNRRRVEGSPYTYYGSPVELAAVEVLIVAAAGGAATAKLVNREVLEALGPDGYLVNIARGSVVDEEALVAALRDGRLAGAGLDVFADEPNVPAELLAMDNVVVLPHVGSGTVETRAAMEELTLRNLESYLATGALVTPVPTHAIARR</sequence>
<dbReference type="AlphaFoldDB" id="A0A1H6INP7"/>
<keyword evidence="3 5" id="KW-0560">Oxidoreductase</keyword>
<feature type="domain" description="D-isomer specific 2-hydroxyacid dehydrogenase NAD-binding" evidence="7">
    <location>
        <begin position="109"/>
        <end position="281"/>
    </location>
</feature>
<dbReference type="FunFam" id="3.40.50.720:FF:000213">
    <property type="entry name" value="Putative 2-hydroxyacid dehydrogenase"/>
    <property type="match status" value="1"/>
</dbReference>
<evidence type="ECO:0000313" key="9">
    <source>
        <dbReference type="Proteomes" id="UP000182915"/>
    </source>
</evidence>
<feature type="domain" description="D-isomer specific 2-hydroxyacid dehydrogenase catalytic" evidence="6">
    <location>
        <begin position="11"/>
        <end position="312"/>
    </location>
</feature>
<dbReference type="STRING" id="370526.SAMN04489835_0282"/>
<evidence type="ECO:0000259" key="6">
    <source>
        <dbReference type="Pfam" id="PF00389"/>
    </source>
</evidence>
<dbReference type="EMBL" id="LT629971">
    <property type="protein sequence ID" value="SEH47900.1"/>
    <property type="molecule type" value="Genomic_DNA"/>
</dbReference>
<evidence type="ECO:0000256" key="1">
    <source>
        <dbReference type="ARBA" id="ARBA00005854"/>
    </source>
</evidence>
<proteinExistence type="inferred from homology"/>
<dbReference type="GO" id="GO:0030267">
    <property type="term" value="F:glyoxylate reductase (NADPH) activity"/>
    <property type="evidence" value="ECO:0007669"/>
    <property type="project" value="TreeGrafter"/>
</dbReference>
<keyword evidence="4" id="KW-0520">NAD</keyword>
<dbReference type="RefSeq" id="WP_083405637.1">
    <property type="nucleotide sequence ID" value="NZ_LT629971.1"/>
</dbReference>
<dbReference type="Proteomes" id="UP000182915">
    <property type="component" value="Chromosome I"/>
</dbReference>
<organism evidence="8 9">
    <name type="scientific">Mycolicibacterium rutilum</name>
    <name type="common">Mycobacterium rutilum</name>
    <dbReference type="NCBI Taxonomy" id="370526"/>
    <lineage>
        <taxon>Bacteria</taxon>
        <taxon>Bacillati</taxon>
        <taxon>Actinomycetota</taxon>
        <taxon>Actinomycetes</taxon>
        <taxon>Mycobacteriales</taxon>
        <taxon>Mycobacteriaceae</taxon>
        <taxon>Mycolicibacterium</taxon>
    </lineage>
</organism>
<evidence type="ECO:0000256" key="4">
    <source>
        <dbReference type="ARBA" id="ARBA00023027"/>
    </source>
</evidence>
<dbReference type="GO" id="GO:0005829">
    <property type="term" value="C:cytosol"/>
    <property type="evidence" value="ECO:0007669"/>
    <property type="project" value="TreeGrafter"/>
</dbReference>
<gene>
    <name evidence="8" type="ORF">SAMN04489835_0282</name>
</gene>
<dbReference type="Pfam" id="PF02826">
    <property type="entry name" value="2-Hacid_dh_C"/>
    <property type="match status" value="1"/>
</dbReference>
<dbReference type="Gene3D" id="3.40.50.720">
    <property type="entry name" value="NAD(P)-binding Rossmann-like Domain"/>
    <property type="match status" value="2"/>
</dbReference>
<evidence type="ECO:0000256" key="2">
    <source>
        <dbReference type="ARBA" id="ARBA00022857"/>
    </source>
</evidence>
<dbReference type="InterPro" id="IPR050223">
    <property type="entry name" value="D-isomer_2-hydroxyacid_DH"/>
</dbReference>
<dbReference type="InterPro" id="IPR036291">
    <property type="entry name" value="NAD(P)-bd_dom_sf"/>
</dbReference>
<evidence type="ECO:0000313" key="8">
    <source>
        <dbReference type="EMBL" id="SEH47900.1"/>
    </source>
</evidence>
<protein>
    <submittedName>
        <fullName evidence="8">Lactate dehydrogenase</fullName>
    </submittedName>
</protein>
<dbReference type="GO" id="GO:0016618">
    <property type="term" value="F:hydroxypyruvate reductase [NAD(P)H] activity"/>
    <property type="evidence" value="ECO:0007669"/>
    <property type="project" value="TreeGrafter"/>
</dbReference>
<dbReference type="InterPro" id="IPR006139">
    <property type="entry name" value="D-isomer_2_OHA_DH_cat_dom"/>
</dbReference>
<dbReference type="OrthoDB" id="117809at2"/>
<dbReference type="GO" id="GO:0051287">
    <property type="term" value="F:NAD binding"/>
    <property type="evidence" value="ECO:0007669"/>
    <property type="project" value="InterPro"/>
</dbReference>
<dbReference type="PANTHER" id="PTHR10996">
    <property type="entry name" value="2-HYDROXYACID DEHYDROGENASE-RELATED"/>
    <property type="match status" value="1"/>
</dbReference>
<dbReference type="SUPFAM" id="SSF51735">
    <property type="entry name" value="NAD(P)-binding Rossmann-fold domains"/>
    <property type="match status" value="1"/>
</dbReference>
<name>A0A1H6INP7_MYCRU</name>
<evidence type="ECO:0000256" key="3">
    <source>
        <dbReference type="ARBA" id="ARBA00023002"/>
    </source>
</evidence>
<dbReference type="PANTHER" id="PTHR10996:SF178">
    <property type="entry name" value="2-HYDROXYACID DEHYDROGENASE YGL185C-RELATED"/>
    <property type="match status" value="1"/>
</dbReference>
<dbReference type="InterPro" id="IPR006140">
    <property type="entry name" value="D-isomer_DH_NAD-bd"/>
</dbReference>
<dbReference type="SUPFAM" id="SSF52283">
    <property type="entry name" value="Formate/glycerate dehydrogenase catalytic domain-like"/>
    <property type="match status" value="1"/>
</dbReference>
<keyword evidence="9" id="KW-1185">Reference proteome</keyword>
<reference evidence="9" key="1">
    <citation type="submission" date="2016-10" db="EMBL/GenBank/DDBJ databases">
        <authorList>
            <person name="Varghese N."/>
            <person name="Submissions S."/>
        </authorList>
    </citation>
    <scope>NUCLEOTIDE SEQUENCE [LARGE SCALE GENOMIC DNA]</scope>
    <source>
        <strain evidence="9">DSM 45405</strain>
    </source>
</reference>
<dbReference type="Pfam" id="PF00389">
    <property type="entry name" value="2-Hacid_dh"/>
    <property type="match status" value="1"/>
</dbReference>
<evidence type="ECO:0000256" key="5">
    <source>
        <dbReference type="RuleBase" id="RU003719"/>
    </source>
</evidence>
<evidence type="ECO:0000259" key="7">
    <source>
        <dbReference type="Pfam" id="PF02826"/>
    </source>
</evidence>
<accession>A0A1H6INP7</accession>
<comment type="similarity">
    <text evidence="1 5">Belongs to the D-isomer specific 2-hydroxyacid dehydrogenase family.</text>
</comment>
<keyword evidence="2" id="KW-0521">NADP</keyword>
<dbReference type="CDD" id="cd12156">
    <property type="entry name" value="HPPR"/>
    <property type="match status" value="1"/>
</dbReference>